<dbReference type="RefSeq" id="WP_344044123.1">
    <property type="nucleotide sequence ID" value="NZ_BAAAKE010000061.1"/>
</dbReference>
<organism evidence="2 3">
    <name type="scientific">Saccharothrix xinjiangensis</name>
    <dbReference type="NCBI Taxonomy" id="204798"/>
    <lineage>
        <taxon>Bacteria</taxon>
        <taxon>Bacillati</taxon>
        <taxon>Actinomycetota</taxon>
        <taxon>Actinomycetes</taxon>
        <taxon>Pseudonocardiales</taxon>
        <taxon>Pseudonocardiaceae</taxon>
        <taxon>Saccharothrix</taxon>
    </lineage>
</organism>
<gene>
    <name evidence="2" type="ORF">ACFPFM_33720</name>
</gene>
<evidence type="ECO:0000313" key="3">
    <source>
        <dbReference type="Proteomes" id="UP001595833"/>
    </source>
</evidence>
<evidence type="ECO:0000256" key="1">
    <source>
        <dbReference type="SAM" id="MobiDB-lite"/>
    </source>
</evidence>
<proteinExistence type="predicted"/>
<evidence type="ECO:0000313" key="2">
    <source>
        <dbReference type="EMBL" id="MFC5058695.1"/>
    </source>
</evidence>
<dbReference type="Proteomes" id="UP001595833">
    <property type="component" value="Unassembled WGS sequence"/>
</dbReference>
<name>A0ABV9Y7M6_9PSEU</name>
<keyword evidence="3" id="KW-1185">Reference proteome</keyword>
<protein>
    <submittedName>
        <fullName evidence="2">Uncharacterized protein</fullName>
    </submittedName>
</protein>
<sequence>MAADITPRTPPETTPDTATTAPNGDAGHAPPEPTPVTTHRDDEARMLWREGLPPDAVILVPSLAAAPMRRPENTWAMLVLAADVLDDTDPDRDGEVALFAGSRLPDRPPAAGCEGDLALVPTAPHGESPPNDLVDVEMLLAHRNRWLRVGEWEALDPRWPWTVAITASAIMALHTETTDTAPPAPHTPAERRPLQGWGGNGGITDLLTARLVRAGEEFLWNRRSRRRSRTGSGQCECGAGGGQAEAQR</sequence>
<feature type="compositionally biased region" description="Gly residues" evidence="1">
    <location>
        <begin position="238"/>
        <end position="248"/>
    </location>
</feature>
<dbReference type="EMBL" id="JBHSJB010000033">
    <property type="protein sequence ID" value="MFC5058695.1"/>
    <property type="molecule type" value="Genomic_DNA"/>
</dbReference>
<feature type="region of interest" description="Disordered" evidence="1">
    <location>
        <begin position="178"/>
        <end position="199"/>
    </location>
</feature>
<comment type="caution">
    <text evidence="2">The sequence shown here is derived from an EMBL/GenBank/DDBJ whole genome shotgun (WGS) entry which is preliminary data.</text>
</comment>
<reference evidence="3" key="1">
    <citation type="journal article" date="2019" name="Int. J. Syst. Evol. Microbiol.">
        <title>The Global Catalogue of Microorganisms (GCM) 10K type strain sequencing project: providing services to taxonomists for standard genome sequencing and annotation.</title>
        <authorList>
            <consortium name="The Broad Institute Genomics Platform"/>
            <consortium name="The Broad Institute Genome Sequencing Center for Infectious Disease"/>
            <person name="Wu L."/>
            <person name="Ma J."/>
        </authorList>
    </citation>
    <scope>NUCLEOTIDE SEQUENCE [LARGE SCALE GENOMIC DNA]</scope>
    <source>
        <strain evidence="3">KCTC 12848</strain>
    </source>
</reference>
<feature type="region of interest" description="Disordered" evidence="1">
    <location>
        <begin position="223"/>
        <end position="248"/>
    </location>
</feature>
<feature type="region of interest" description="Disordered" evidence="1">
    <location>
        <begin position="1"/>
        <end position="41"/>
    </location>
</feature>
<accession>A0ABV9Y7M6</accession>